<dbReference type="EMBL" id="QCYY01002546">
    <property type="protein sequence ID" value="ROT69595.1"/>
    <property type="molecule type" value="Genomic_DNA"/>
</dbReference>
<evidence type="ECO:0000256" key="3">
    <source>
        <dbReference type="ARBA" id="ARBA00023180"/>
    </source>
</evidence>
<accession>A0A3R7M1Z5</accession>
<feature type="repeat" description="CSPG" evidence="4">
    <location>
        <begin position="694"/>
        <end position="798"/>
    </location>
</feature>
<dbReference type="Proteomes" id="UP000283509">
    <property type="component" value="Unassembled WGS sequence"/>
</dbReference>
<keyword evidence="1" id="KW-0732">Signal</keyword>
<dbReference type="PROSITE" id="PS50060">
    <property type="entry name" value="MAM_2"/>
    <property type="match status" value="3"/>
</dbReference>
<feature type="repeat" description="CSPG" evidence="4">
    <location>
        <begin position="355"/>
        <end position="449"/>
    </location>
</feature>
<evidence type="ECO:0000256" key="2">
    <source>
        <dbReference type="ARBA" id="ARBA00022737"/>
    </source>
</evidence>
<dbReference type="Gene3D" id="2.60.120.200">
    <property type="match status" value="3"/>
</dbReference>
<evidence type="ECO:0000313" key="7">
    <source>
        <dbReference type="Proteomes" id="UP000283509"/>
    </source>
</evidence>
<dbReference type="InterPro" id="IPR051561">
    <property type="entry name" value="FRAS1_ECM"/>
</dbReference>
<sequence>MIIYLAQPLPLKISILNPYRIGRAAKSISLPSFDDLATQCLARNRVRISVLNLNDPAGGFIQHSQAPGEAIHAFTVADLSGGLVSYVHRGEPNTKIVLRVSDGIETSESAILRVAAFELQVYLINNTGLSMTHSSWALITPHNLSYTTNVPEQELEIRFDITEMPRFGAVQRLRGNDRWQNVNQFSSRQLEKEKIRYRHTDKEPTVDEFRFRITAGERKFPTEYTFRINFVAITVDVVRNAELLIDRIQESFISEGFLQTVTKPDPAPSGEIVYSIIVPPMFGSIFLSSGDLTRHQQLEKGSTFTQEDIAKGRIKYKLHRKSYSSLHDSFQFQVSSQGRSSDVHTFNIRHTPPSVDATIVVERLDVQEGARQKITQKYLHIEVEDIEDLIYNITSPPRHGAIDIIDESMILPERRNASYFTSREILSGSVFYQHDDSESAKDRFHFVALAEDPEVDFQYVGVMHFRILMINDNHPVRVMEKVLNVVTDSERVVTSSDLLYVDPDLDTPPTQIQYTRRKIPNGDFFHVEDRSEPVYIFTQEDINQRRIVFRHDGPSYGKAVISVTDGHLSSTGILEIVASEPFIEIVNNSGIIVPRGQQAVISNYNLSVETNMNAWGAAIEFHVTSPPRYGRLVTQGQAGAKVFSEADLQSRTLKYVNKGEPSFKDEFRFKARIGDTTSEGIFEIKVYPESYWEPLVVLNNATVRVEEGSRVTIDQAALKIMHPNIAPSDITYVIVQRPQNGYLEVDLGQTTPSEYEDEASLLKPEVSVFDQALINEGRVQYVGIGTNVTSDHFVFDALNRAAIETPTIQNSSTPLRCFTFYYFMNGANVGDLSVIPRHGVDLGAPVWTQGRPQGDMWIEGHVDIASDSPFSIVLEAEKGMNEEGIIALDELLLHEAPCSVVGPTDAPDTRMICDFEEDLCGFKLEDEHGKWIWTYPNSPDNDFPHPSRDHTYYTGYGHYLAAPLEDDREGVVGRVVSPEYSQERHEKQCLVFWYIHNGNTDRDVLEVYVKHGLTVFPRAAWRENANHMYTWMRANIAIPSGRSHFSVIWRAVQRKRDNKGVFALDDVEILEKECPNIGTCTFQWGTCGWQNLNQTENVTDETDWIQSSGDDGLNGISPPDDHTGDTKGKFLYVDGKNGTTGTAVLESQLLTPEQHSDFCFSFWFFIDGVPADEISISSVVSDGTEKVLWFYDGASQGWTKGEVRVNAAIFIFDELPYQLYIRGRRTTTASILAMDDFSFKREFECQTLPSLSPPTTPATPTLWACTFTHEDYCGMTLTGAGLWDFNEDNSALNHGAGRTPPV</sequence>
<feature type="domain" description="MAM" evidence="5">
    <location>
        <begin position="800"/>
        <end position="900"/>
    </location>
</feature>
<dbReference type="SUPFAM" id="SSF49899">
    <property type="entry name" value="Concanavalin A-like lectins/glucanases"/>
    <property type="match status" value="3"/>
</dbReference>
<dbReference type="InterPro" id="IPR039005">
    <property type="entry name" value="CSPG_rpt"/>
</dbReference>
<evidence type="ECO:0000256" key="4">
    <source>
        <dbReference type="PROSITE-ProRule" id="PRU01201"/>
    </source>
</evidence>
<dbReference type="STRING" id="6689.A0A3R7M1Z5"/>
<keyword evidence="2" id="KW-0677">Repeat</keyword>
<dbReference type="Pfam" id="PF16184">
    <property type="entry name" value="Cadherin_3"/>
    <property type="match status" value="6"/>
</dbReference>
<name>A0A3R7M1Z5_PENVA</name>
<keyword evidence="3" id="KW-0325">Glycoprotein</keyword>
<evidence type="ECO:0000259" key="5">
    <source>
        <dbReference type="PROSITE" id="PS50060"/>
    </source>
</evidence>
<dbReference type="Pfam" id="PF00629">
    <property type="entry name" value="MAM"/>
    <property type="match status" value="3"/>
</dbReference>
<feature type="repeat" description="CSPG" evidence="4">
    <location>
        <begin position="474"/>
        <end position="566"/>
    </location>
</feature>
<feature type="repeat" description="CSPG" evidence="4">
    <location>
        <begin position="234"/>
        <end position="335"/>
    </location>
</feature>
<dbReference type="PANTHER" id="PTHR45739:SF12">
    <property type="entry name" value="CHONDROITIN SULFATE PROTEOGLYCAN 4-LIKE ISOFORM X2"/>
    <property type="match status" value="1"/>
</dbReference>
<dbReference type="GO" id="GO:0016020">
    <property type="term" value="C:membrane"/>
    <property type="evidence" value="ECO:0007669"/>
    <property type="project" value="InterPro"/>
</dbReference>
<dbReference type="GO" id="GO:0009653">
    <property type="term" value="P:anatomical structure morphogenesis"/>
    <property type="evidence" value="ECO:0007669"/>
    <property type="project" value="TreeGrafter"/>
</dbReference>
<gene>
    <name evidence="6" type="ORF">C7M84_012183</name>
</gene>
<reference evidence="6 7" key="2">
    <citation type="submission" date="2019-01" db="EMBL/GenBank/DDBJ databases">
        <title>The decoding of complex shrimp genome reveals the adaptation for benthos swimmer, frequently molting mechanism and breeding impact on genome.</title>
        <authorList>
            <person name="Sun Y."/>
            <person name="Gao Y."/>
            <person name="Yu Y."/>
        </authorList>
    </citation>
    <scope>NUCLEOTIDE SEQUENCE [LARGE SCALE GENOMIC DNA]</scope>
    <source>
        <tissue evidence="6">Muscle</tissue>
    </source>
</reference>
<feature type="domain" description="MAM" evidence="5">
    <location>
        <begin position="911"/>
        <end position="1076"/>
    </location>
</feature>
<proteinExistence type="predicted"/>
<evidence type="ECO:0000256" key="1">
    <source>
        <dbReference type="ARBA" id="ARBA00022729"/>
    </source>
</evidence>
<evidence type="ECO:0000313" key="6">
    <source>
        <dbReference type="EMBL" id="ROT69595.1"/>
    </source>
</evidence>
<feature type="domain" description="MAM" evidence="5">
    <location>
        <begin position="1078"/>
        <end position="1247"/>
    </location>
</feature>
<dbReference type="InterPro" id="IPR000998">
    <property type="entry name" value="MAM_dom"/>
</dbReference>
<dbReference type="PANTHER" id="PTHR45739">
    <property type="entry name" value="MATRIX PROTEIN, PUTATIVE-RELATED"/>
    <property type="match status" value="1"/>
</dbReference>
<dbReference type="OrthoDB" id="6356184at2759"/>
<organism evidence="6 7">
    <name type="scientific">Penaeus vannamei</name>
    <name type="common">Whiteleg shrimp</name>
    <name type="synonym">Litopenaeus vannamei</name>
    <dbReference type="NCBI Taxonomy" id="6689"/>
    <lineage>
        <taxon>Eukaryota</taxon>
        <taxon>Metazoa</taxon>
        <taxon>Ecdysozoa</taxon>
        <taxon>Arthropoda</taxon>
        <taxon>Crustacea</taxon>
        <taxon>Multicrustacea</taxon>
        <taxon>Malacostraca</taxon>
        <taxon>Eumalacostraca</taxon>
        <taxon>Eucarida</taxon>
        <taxon>Decapoda</taxon>
        <taxon>Dendrobranchiata</taxon>
        <taxon>Penaeoidea</taxon>
        <taxon>Penaeidae</taxon>
        <taxon>Penaeus</taxon>
    </lineage>
</organism>
<protein>
    <recommendedName>
        <fullName evidence="5">MAM domain-containing protein</fullName>
    </recommendedName>
</protein>
<reference evidence="6 7" key="1">
    <citation type="submission" date="2018-04" db="EMBL/GenBank/DDBJ databases">
        <authorList>
            <person name="Zhang X."/>
            <person name="Yuan J."/>
            <person name="Li F."/>
            <person name="Xiang J."/>
        </authorList>
    </citation>
    <scope>NUCLEOTIDE SEQUENCE [LARGE SCALE GENOMIC DNA]</scope>
    <source>
        <tissue evidence="6">Muscle</tissue>
    </source>
</reference>
<dbReference type="PROSITE" id="PS51854">
    <property type="entry name" value="CSPG"/>
    <property type="match status" value="6"/>
</dbReference>
<keyword evidence="7" id="KW-1185">Reference proteome</keyword>
<dbReference type="SMART" id="SM00137">
    <property type="entry name" value="MAM"/>
    <property type="match status" value="3"/>
</dbReference>
<dbReference type="InterPro" id="IPR013320">
    <property type="entry name" value="ConA-like_dom_sf"/>
</dbReference>
<feature type="repeat" description="CSPG" evidence="4">
    <location>
        <begin position="582"/>
        <end position="672"/>
    </location>
</feature>
<comment type="caution">
    <text evidence="6">The sequence shown here is derived from an EMBL/GenBank/DDBJ whole genome shotgun (WGS) entry which is preliminary data.</text>
</comment>
<dbReference type="CDD" id="cd06263">
    <property type="entry name" value="MAM"/>
    <property type="match status" value="3"/>
</dbReference>
<feature type="repeat" description="CSPG" evidence="4">
    <location>
        <begin position="120"/>
        <end position="214"/>
    </location>
</feature>